<feature type="domain" description="Pectinesterase catalytic" evidence="9">
    <location>
        <begin position="105"/>
        <end position="269"/>
    </location>
</feature>
<dbReference type="InterPro" id="IPR012334">
    <property type="entry name" value="Pectin_lyas_fold"/>
</dbReference>
<feature type="active site" evidence="7">
    <location>
        <position position="155"/>
    </location>
</feature>
<evidence type="ECO:0000259" key="10">
    <source>
        <dbReference type="Pfam" id="PF20150"/>
    </source>
</evidence>
<dbReference type="SUPFAM" id="SSF51126">
    <property type="entry name" value="Pectin lyase-like"/>
    <property type="match status" value="1"/>
</dbReference>
<dbReference type="Proteomes" id="UP000007796">
    <property type="component" value="Unassembled WGS sequence"/>
</dbReference>
<dbReference type="InterPro" id="IPR033131">
    <property type="entry name" value="Pectinesterase_Asp_AS"/>
</dbReference>
<dbReference type="eggNOG" id="ENOG502QSQ4">
    <property type="taxonomic scope" value="Eukaryota"/>
</dbReference>
<dbReference type="PANTHER" id="PTHR31321:SF127">
    <property type="entry name" value="PECTINESTERASE"/>
    <property type="match status" value="1"/>
</dbReference>
<evidence type="ECO:0000256" key="3">
    <source>
        <dbReference type="ARBA" id="ARBA00013229"/>
    </source>
</evidence>
<dbReference type="GO" id="GO:0042545">
    <property type="term" value="P:cell wall modification"/>
    <property type="evidence" value="ECO:0007669"/>
    <property type="project" value="InterPro"/>
</dbReference>
<feature type="domain" description="2EXR" evidence="10">
    <location>
        <begin position="373"/>
        <end position="484"/>
    </location>
</feature>
<evidence type="ECO:0000256" key="4">
    <source>
        <dbReference type="ARBA" id="ARBA00022801"/>
    </source>
</evidence>
<accession>F0XH56</accession>
<proteinExistence type="inferred from homology"/>
<evidence type="ECO:0000259" key="9">
    <source>
        <dbReference type="Pfam" id="PF01095"/>
    </source>
</evidence>
<evidence type="ECO:0000256" key="7">
    <source>
        <dbReference type="PROSITE-ProRule" id="PRU10040"/>
    </source>
</evidence>
<dbReference type="STRING" id="655863.F0XH56"/>
<dbReference type="InterPro" id="IPR045518">
    <property type="entry name" value="2EXR"/>
</dbReference>
<comment type="catalytic activity">
    <reaction evidence="6">
        <text>[(1-&gt;4)-alpha-D-galacturonosyl methyl ester](n) + n H2O = [(1-&gt;4)-alpha-D-galacturonosyl](n) + n methanol + n H(+)</text>
        <dbReference type="Rhea" id="RHEA:22380"/>
        <dbReference type="Rhea" id="RHEA-COMP:14570"/>
        <dbReference type="Rhea" id="RHEA-COMP:14573"/>
        <dbReference type="ChEBI" id="CHEBI:15377"/>
        <dbReference type="ChEBI" id="CHEBI:15378"/>
        <dbReference type="ChEBI" id="CHEBI:17790"/>
        <dbReference type="ChEBI" id="CHEBI:140522"/>
        <dbReference type="ChEBI" id="CHEBI:140523"/>
        <dbReference type="EC" id="3.1.1.11"/>
    </reaction>
</comment>
<dbReference type="Pfam" id="PF20150">
    <property type="entry name" value="2EXR"/>
    <property type="match status" value="1"/>
</dbReference>
<keyword evidence="5" id="KW-0063">Aspartyl esterase</keyword>
<feature type="chain" id="PRO_5012610036" description="pectinesterase" evidence="8">
    <location>
        <begin position="16"/>
        <end position="722"/>
    </location>
</feature>
<sequence length="722" mass="79124">MRLALLSALVASAAATTSRSTPPSGSITVCKSGCNYSKIQSAVSSISTSSTAAHQIFVYAGTYTEQVTIPALAGKLTIYGQTTDTSSYTKNVASLEWDSSLLSGAADDEHTAALINLSKNVAGYYGVGLFGYQDTLLAQTGNQVYASCYIEGAVDFIFGQYARIWVTQSRLAVTASGGSITASGRAASSGDSLFVIDQSTINAADSSTAAAGTVYLGRPWGAYARVVYQLNSLSSIINSAGWSVWSKTDTRTSNVVFQEYQNSGTGASGTRFFETKTSAPVTIDTVLGSTYGNWVDTTRGRGKRTESSKELCTRRAFAKPVSKDEPSDTGNTTIHSHIHLERACNGRPTIPPLPHLPLLNKLYCRPADRHASFQRFPRLPMELQDMVWQHCLHEIRVIELFVLHVSDMSRDGPILHDTSESEHHHVVTVKGRSLHSKMLRVCRNARTIALRFYRVHVPCFFHGNTPVRSLGQGTLYFNPEHDIIHFFSTCNEQAITVLRDLRARDPQHVGFRTLILDPPYVQAALVGGRGLGALLLLLYSATIFWDISATLVGPTRRITEPGTYARMGLPAPPVTAYTNLIEPVLGPMVGRFRILSEDPRPIGPLLRHADMMHGVLWTVRAEWAVLPSSATDPALARRIFRAECGEQVMFALRASTRRARPLDTTALQEEPYVPADFEAPWTAPPPIGFWLFAIGAVNMFGPDSEMLKRWQPWPQLAVMRLP</sequence>
<evidence type="ECO:0000313" key="11">
    <source>
        <dbReference type="EMBL" id="EFX03076.1"/>
    </source>
</evidence>
<evidence type="ECO:0000256" key="2">
    <source>
        <dbReference type="ARBA" id="ARBA00008891"/>
    </source>
</evidence>
<comment type="similarity">
    <text evidence="2">Belongs to the pectinesterase family.</text>
</comment>
<dbReference type="GO" id="GO:0030599">
    <property type="term" value="F:pectinesterase activity"/>
    <property type="evidence" value="ECO:0007669"/>
    <property type="project" value="UniProtKB-EC"/>
</dbReference>
<evidence type="ECO:0000256" key="8">
    <source>
        <dbReference type="SAM" id="SignalP"/>
    </source>
</evidence>
<organism evidence="12">
    <name type="scientific">Grosmannia clavigera (strain kw1407 / UAMH 11150)</name>
    <name type="common">Blue stain fungus</name>
    <name type="synonym">Graphiocladiella clavigera</name>
    <dbReference type="NCBI Taxonomy" id="655863"/>
    <lineage>
        <taxon>Eukaryota</taxon>
        <taxon>Fungi</taxon>
        <taxon>Dikarya</taxon>
        <taxon>Ascomycota</taxon>
        <taxon>Pezizomycotina</taxon>
        <taxon>Sordariomycetes</taxon>
        <taxon>Sordariomycetidae</taxon>
        <taxon>Ophiostomatales</taxon>
        <taxon>Ophiostomataceae</taxon>
        <taxon>Leptographium</taxon>
    </lineage>
</organism>
<keyword evidence="4" id="KW-0378">Hydrolase</keyword>
<feature type="signal peptide" evidence="8">
    <location>
        <begin position="1"/>
        <end position="15"/>
    </location>
</feature>
<name>F0XH56_GROCL</name>
<dbReference type="InParanoid" id="F0XH56"/>
<keyword evidence="8" id="KW-0732">Signal</keyword>
<dbReference type="Gene3D" id="2.160.20.10">
    <property type="entry name" value="Single-stranded right-handed beta-helix, Pectin lyase-like"/>
    <property type="match status" value="1"/>
</dbReference>
<dbReference type="InterPro" id="IPR011050">
    <property type="entry name" value="Pectin_lyase_fold/virulence"/>
</dbReference>
<dbReference type="Pfam" id="PF01095">
    <property type="entry name" value="Pectinesterase"/>
    <property type="match status" value="1"/>
</dbReference>
<dbReference type="EC" id="3.1.1.11" evidence="3"/>
<dbReference type="InterPro" id="IPR000070">
    <property type="entry name" value="Pectinesterase_cat"/>
</dbReference>
<dbReference type="GeneID" id="25976058"/>
<dbReference type="HOGENOM" id="CLU_383117_0_0_1"/>
<dbReference type="RefSeq" id="XP_014172558.1">
    <property type="nucleotide sequence ID" value="XM_014317083.1"/>
</dbReference>
<dbReference type="EMBL" id="GL629769">
    <property type="protein sequence ID" value="EFX03076.1"/>
    <property type="molecule type" value="Genomic_DNA"/>
</dbReference>
<dbReference type="GO" id="GO:0045490">
    <property type="term" value="P:pectin catabolic process"/>
    <property type="evidence" value="ECO:0007669"/>
    <property type="project" value="UniProtKB-UniPathway"/>
</dbReference>
<protein>
    <recommendedName>
        <fullName evidence="3">pectinesterase</fullName>
        <ecNumber evidence="3">3.1.1.11</ecNumber>
    </recommendedName>
</protein>
<dbReference type="PROSITE" id="PS00503">
    <property type="entry name" value="PECTINESTERASE_2"/>
    <property type="match status" value="1"/>
</dbReference>
<dbReference type="UniPathway" id="UPA00545">
    <property type="reaction ID" value="UER00823"/>
</dbReference>
<dbReference type="AlphaFoldDB" id="F0XH56"/>
<evidence type="ECO:0000256" key="1">
    <source>
        <dbReference type="ARBA" id="ARBA00005184"/>
    </source>
</evidence>
<reference evidence="11 12" key="1">
    <citation type="journal article" date="2011" name="Proc. Natl. Acad. Sci. U.S.A.">
        <title>Genome and transcriptome analyses of the mountain pine beetle-fungal symbiont Grosmannia clavigera, a lodgepole pine pathogen.</title>
        <authorList>
            <person name="DiGuistini S."/>
            <person name="Wang Y."/>
            <person name="Liao N.Y."/>
            <person name="Taylor G."/>
            <person name="Tanguay P."/>
            <person name="Feau N."/>
            <person name="Henrissat B."/>
            <person name="Chan S.K."/>
            <person name="Hesse-Orce U."/>
            <person name="Alamouti S.M."/>
            <person name="Tsui C.K.M."/>
            <person name="Docking R.T."/>
            <person name="Levasseur A."/>
            <person name="Haridas S."/>
            <person name="Robertson G."/>
            <person name="Birol I."/>
            <person name="Holt R.A."/>
            <person name="Marra M.A."/>
            <person name="Hamelin R.C."/>
            <person name="Hirst M."/>
            <person name="Jones S.J.M."/>
            <person name="Bohlmann J."/>
            <person name="Breuil C."/>
        </authorList>
    </citation>
    <scope>NUCLEOTIDE SEQUENCE [LARGE SCALE GENOMIC DNA]</scope>
    <source>
        <strain evidence="12">kw1407 / UAMH 11150</strain>
    </source>
</reference>
<evidence type="ECO:0000256" key="6">
    <source>
        <dbReference type="ARBA" id="ARBA00047928"/>
    </source>
</evidence>
<evidence type="ECO:0000313" key="12">
    <source>
        <dbReference type="Proteomes" id="UP000007796"/>
    </source>
</evidence>
<comment type="pathway">
    <text evidence="1">Glycan metabolism; pectin degradation; 2-dehydro-3-deoxy-D-gluconate from pectin: step 1/5.</text>
</comment>
<dbReference type="PANTHER" id="PTHR31321">
    <property type="entry name" value="ACYL-COA THIOESTER HYDROLASE YBHC-RELATED"/>
    <property type="match status" value="1"/>
</dbReference>
<evidence type="ECO:0000256" key="5">
    <source>
        <dbReference type="ARBA" id="ARBA00023085"/>
    </source>
</evidence>
<dbReference type="OrthoDB" id="2019149at2759"/>
<gene>
    <name evidence="11" type="ORF">CMQ_3005</name>
</gene>
<keyword evidence="12" id="KW-1185">Reference proteome</keyword>